<dbReference type="InterPro" id="IPR041698">
    <property type="entry name" value="Methyltransf_25"/>
</dbReference>
<evidence type="ECO:0000256" key="1">
    <source>
        <dbReference type="ARBA" id="ARBA00022603"/>
    </source>
</evidence>
<proteinExistence type="predicted"/>
<evidence type="ECO:0000256" key="2">
    <source>
        <dbReference type="ARBA" id="ARBA00022679"/>
    </source>
</evidence>
<reference evidence="4" key="1">
    <citation type="submission" date="2018-08" db="EMBL/GenBank/DDBJ databases">
        <title>Comparative genomics of wild bee and flower associated Lactobacillus reveals potential adaptation to the bee host.</title>
        <authorList>
            <person name="Vuong H.Q."/>
            <person name="Mcfrederick Q.S."/>
        </authorList>
    </citation>
    <scope>NUCLEOTIDE SEQUENCE</scope>
    <source>
        <strain evidence="4">HV_63</strain>
    </source>
</reference>
<dbReference type="Gene3D" id="2.20.25.110">
    <property type="entry name" value="S-adenosyl-L-methionine-dependent methyltransferases"/>
    <property type="match status" value="1"/>
</dbReference>
<dbReference type="Pfam" id="PF13649">
    <property type="entry name" value="Methyltransf_25"/>
    <property type="match status" value="1"/>
</dbReference>
<keyword evidence="1 4" id="KW-0489">Methyltransferase</keyword>
<comment type="caution">
    <text evidence="4">The sequence shown here is derived from an EMBL/GenBank/DDBJ whole genome shotgun (WGS) entry which is preliminary data.</text>
</comment>
<dbReference type="GO" id="GO:0008168">
    <property type="term" value="F:methyltransferase activity"/>
    <property type="evidence" value="ECO:0007669"/>
    <property type="project" value="UniProtKB-KW"/>
</dbReference>
<dbReference type="InterPro" id="IPR029063">
    <property type="entry name" value="SAM-dependent_MTases_sf"/>
</dbReference>
<evidence type="ECO:0000313" key="5">
    <source>
        <dbReference type="Proteomes" id="UP000784700"/>
    </source>
</evidence>
<sequence length="243" mass="28669">MIYQEFAELYDELFDPTMYDKWLDFVEHNANADDDILDVACGTGRLISLLRNKKYNVSGLDMSSDMLTIADDNLRRNNQTANLIQGDMLDLSSFPNYEVITCFDDSLCYLKNLQELKIAFENAYNHLNNKGKYLFDVITPYQTDQIYPGYMYNFHDENRAFMWTTYIGDEEHSVDHDLSFFNYNEELDAYDEFSELHHERTYNLEDYISSLDSVGFSKVNVFSNFGKNKIDENTTRWFFVCEK</sequence>
<dbReference type="Proteomes" id="UP000784700">
    <property type="component" value="Unassembled WGS sequence"/>
</dbReference>
<dbReference type="EMBL" id="QUBG01000009">
    <property type="protein sequence ID" value="TPR42935.1"/>
    <property type="molecule type" value="Genomic_DNA"/>
</dbReference>
<dbReference type="SUPFAM" id="SSF53335">
    <property type="entry name" value="S-adenosyl-L-methionine-dependent methyltransferases"/>
    <property type="match status" value="1"/>
</dbReference>
<feature type="domain" description="Methyltransferase" evidence="3">
    <location>
        <begin position="36"/>
        <end position="131"/>
    </location>
</feature>
<dbReference type="RefSeq" id="WP_140925031.1">
    <property type="nucleotide sequence ID" value="NZ_QUBF01000008.1"/>
</dbReference>
<evidence type="ECO:0000313" key="4">
    <source>
        <dbReference type="EMBL" id="TPR42935.1"/>
    </source>
</evidence>
<dbReference type="PANTHER" id="PTHR43861">
    <property type="entry name" value="TRANS-ACONITATE 2-METHYLTRANSFERASE-RELATED"/>
    <property type="match status" value="1"/>
</dbReference>
<gene>
    <name evidence="4" type="ORF">DY130_06900</name>
</gene>
<dbReference type="Gene3D" id="3.40.50.150">
    <property type="entry name" value="Vaccinia Virus protein VP39"/>
    <property type="match status" value="1"/>
</dbReference>
<protein>
    <submittedName>
        <fullName evidence="4">Class I SAM-dependent methyltransferase</fullName>
    </submittedName>
</protein>
<dbReference type="PANTHER" id="PTHR43861:SF1">
    <property type="entry name" value="TRANS-ACONITATE 2-METHYLTRANSFERASE"/>
    <property type="match status" value="1"/>
</dbReference>
<dbReference type="GO" id="GO:0032259">
    <property type="term" value="P:methylation"/>
    <property type="evidence" value="ECO:0007669"/>
    <property type="project" value="UniProtKB-KW"/>
</dbReference>
<dbReference type="AlphaFoldDB" id="A0A9Q8ILG0"/>
<keyword evidence="2" id="KW-0808">Transferase</keyword>
<accession>A0A9Q8ILG0</accession>
<evidence type="ECO:0000259" key="3">
    <source>
        <dbReference type="Pfam" id="PF13649"/>
    </source>
</evidence>
<dbReference type="CDD" id="cd02440">
    <property type="entry name" value="AdoMet_MTases"/>
    <property type="match status" value="1"/>
</dbReference>
<dbReference type="GeneID" id="58107914"/>
<name>A0A9Q8ILG0_9LACO</name>
<organism evidence="4 5">
    <name type="scientific">Apilactobacillus micheneri</name>
    <dbReference type="NCBI Taxonomy" id="1899430"/>
    <lineage>
        <taxon>Bacteria</taxon>
        <taxon>Bacillati</taxon>
        <taxon>Bacillota</taxon>
        <taxon>Bacilli</taxon>
        <taxon>Lactobacillales</taxon>
        <taxon>Lactobacillaceae</taxon>
        <taxon>Apilactobacillus</taxon>
    </lineage>
</organism>